<proteinExistence type="predicted"/>
<organism evidence="2 3">
    <name type="scientific">Myotis myotis</name>
    <name type="common">Greater mouse-eared bat</name>
    <name type="synonym">Vespertilio myotis</name>
    <dbReference type="NCBI Taxonomy" id="51298"/>
    <lineage>
        <taxon>Eukaryota</taxon>
        <taxon>Metazoa</taxon>
        <taxon>Chordata</taxon>
        <taxon>Craniata</taxon>
        <taxon>Vertebrata</taxon>
        <taxon>Euteleostomi</taxon>
        <taxon>Mammalia</taxon>
        <taxon>Eutheria</taxon>
        <taxon>Laurasiatheria</taxon>
        <taxon>Chiroptera</taxon>
        <taxon>Yangochiroptera</taxon>
        <taxon>Vespertilionidae</taxon>
        <taxon>Myotis</taxon>
    </lineage>
</organism>
<evidence type="ECO:0000256" key="1">
    <source>
        <dbReference type="SAM" id="MobiDB-lite"/>
    </source>
</evidence>
<dbReference type="EMBL" id="JABWUV010000001">
    <property type="protein sequence ID" value="KAF6387469.1"/>
    <property type="molecule type" value="Genomic_DNA"/>
</dbReference>
<evidence type="ECO:0000313" key="2">
    <source>
        <dbReference type="EMBL" id="KAF6387469.1"/>
    </source>
</evidence>
<reference evidence="2 3" key="1">
    <citation type="journal article" date="2020" name="Nature">
        <title>Six reference-quality genomes reveal evolution of bat adaptations.</title>
        <authorList>
            <person name="Jebb D."/>
            <person name="Huang Z."/>
            <person name="Pippel M."/>
            <person name="Hughes G.M."/>
            <person name="Lavrichenko K."/>
            <person name="Devanna P."/>
            <person name="Winkler S."/>
            <person name="Jermiin L.S."/>
            <person name="Skirmuntt E.C."/>
            <person name="Katzourakis A."/>
            <person name="Burkitt-Gray L."/>
            <person name="Ray D.A."/>
            <person name="Sullivan K.A.M."/>
            <person name="Roscito J.G."/>
            <person name="Kirilenko B.M."/>
            <person name="Davalos L.M."/>
            <person name="Corthals A.P."/>
            <person name="Power M.L."/>
            <person name="Jones G."/>
            <person name="Ransome R.D."/>
            <person name="Dechmann D.K.N."/>
            <person name="Locatelli A.G."/>
            <person name="Puechmaille S.J."/>
            <person name="Fedrigo O."/>
            <person name="Jarvis E.D."/>
            <person name="Hiller M."/>
            <person name="Vernes S.C."/>
            <person name="Myers E.W."/>
            <person name="Teeling E.C."/>
        </authorList>
    </citation>
    <scope>NUCLEOTIDE SEQUENCE [LARGE SCALE GENOMIC DNA]</scope>
    <source>
        <strain evidence="2">MMyoMyo1</strain>
        <tissue evidence="2">Flight muscle</tissue>
    </source>
</reference>
<dbReference type="Proteomes" id="UP000527355">
    <property type="component" value="Unassembled WGS sequence"/>
</dbReference>
<sequence length="143" mass="15436">MVLPKNGGPRARWRAQSSPPQGRAEPGLQGAVRLPAVKQIDHSQPRQEVHILHLIRGGAGDRLLLHLIGQGHAPRHRRYRCCVGLVRGRRAGGLHRAPTVGWGVGARGRQQCGQAVPHGARRLAHVGPAMTRPFTILNDSLAG</sequence>
<feature type="region of interest" description="Disordered" evidence="1">
    <location>
        <begin position="1"/>
        <end position="27"/>
    </location>
</feature>
<keyword evidence="3" id="KW-1185">Reference proteome</keyword>
<accession>A0A7J8AMJ9</accession>
<evidence type="ECO:0000313" key="3">
    <source>
        <dbReference type="Proteomes" id="UP000527355"/>
    </source>
</evidence>
<protein>
    <submittedName>
        <fullName evidence="2">Uncharacterized protein</fullName>
    </submittedName>
</protein>
<dbReference type="AlphaFoldDB" id="A0A7J8AMJ9"/>
<gene>
    <name evidence="2" type="ORF">mMyoMyo1_007965</name>
</gene>
<comment type="caution">
    <text evidence="2">The sequence shown here is derived from an EMBL/GenBank/DDBJ whole genome shotgun (WGS) entry which is preliminary data.</text>
</comment>
<name>A0A7J8AMJ9_MYOMY</name>